<dbReference type="HOGENOM" id="CLU_2779289_0_0_1"/>
<name>D7LA94_ARALL</name>
<dbReference type="Gramene" id="Al_scaffold_0003_3103">
    <property type="protein sequence ID" value="Al_scaffold_0003_3103"/>
    <property type="gene ID" value="Al_scaffold_0003_3103"/>
</dbReference>
<dbReference type="AlphaFoldDB" id="D7LA94"/>
<dbReference type="EMBL" id="GL348715">
    <property type="protein sequence ID" value="EFH60017.1"/>
    <property type="molecule type" value="Genomic_DNA"/>
</dbReference>
<evidence type="ECO:0000313" key="2">
    <source>
        <dbReference type="Proteomes" id="UP000008694"/>
    </source>
</evidence>
<dbReference type="STRING" id="81972.D7LA94"/>
<sequence length="69" mass="7640">MQQRKPTASRPSGTPWSLTLLKMDVGRAASRSDLSTVRDALEVSAEMVKKDANNVSDYVQRHLNILAIN</sequence>
<gene>
    <name evidence="1" type="ORF">ARALYDRAFT_673906</name>
</gene>
<proteinExistence type="predicted"/>
<organism evidence="2">
    <name type="scientific">Arabidopsis lyrata subsp. lyrata</name>
    <name type="common">Lyre-leaved rock-cress</name>
    <dbReference type="NCBI Taxonomy" id="81972"/>
    <lineage>
        <taxon>Eukaryota</taxon>
        <taxon>Viridiplantae</taxon>
        <taxon>Streptophyta</taxon>
        <taxon>Embryophyta</taxon>
        <taxon>Tracheophyta</taxon>
        <taxon>Spermatophyta</taxon>
        <taxon>Magnoliopsida</taxon>
        <taxon>eudicotyledons</taxon>
        <taxon>Gunneridae</taxon>
        <taxon>Pentapetalae</taxon>
        <taxon>rosids</taxon>
        <taxon>malvids</taxon>
        <taxon>Brassicales</taxon>
        <taxon>Brassicaceae</taxon>
        <taxon>Camelineae</taxon>
        <taxon>Arabidopsis</taxon>
    </lineage>
</organism>
<protein>
    <submittedName>
        <fullName evidence="1">Predicted protein</fullName>
    </submittedName>
</protein>
<keyword evidence="2" id="KW-1185">Reference proteome</keyword>
<reference evidence="2" key="1">
    <citation type="journal article" date="2011" name="Nat. Genet.">
        <title>The Arabidopsis lyrata genome sequence and the basis of rapid genome size change.</title>
        <authorList>
            <person name="Hu T.T."/>
            <person name="Pattyn P."/>
            <person name="Bakker E.G."/>
            <person name="Cao J."/>
            <person name="Cheng J.-F."/>
            <person name="Clark R.M."/>
            <person name="Fahlgren N."/>
            <person name="Fawcett J.A."/>
            <person name="Grimwood J."/>
            <person name="Gundlach H."/>
            <person name="Haberer G."/>
            <person name="Hollister J.D."/>
            <person name="Ossowski S."/>
            <person name="Ottilar R.P."/>
            <person name="Salamov A.A."/>
            <person name="Schneeberger K."/>
            <person name="Spannagl M."/>
            <person name="Wang X."/>
            <person name="Yang L."/>
            <person name="Nasrallah M.E."/>
            <person name="Bergelson J."/>
            <person name="Carrington J.C."/>
            <person name="Gaut B.S."/>
            <person name="Schmutz J."/>
            <person name="Mayer K.F.X."/>
            <person name="Van de Peer Y."/>
            <person name="Grigoriev I.V."/>
            <person name="Nordborg M."/>
            <person name="Weigel D."/>
            <person name="Guo Y.-L."/>
        </authorList>
    </citation>
    <scope>NUCLEOTIDE SEQUENCE [LARGE SCALE GENOMIC DNA]</scope>
    <source>
        <strain evidence="2">cv. MN47</strain>
    </source>
</reference>
<dbReference type="Proteomes" id="UP000008694">
    <property type="component" value="Unassembled WGS sequence"/>
</dbReference>
<accession>D7LA94</accession>
<dbReference type="eggNOG" id="KOG2127">
    <property type="taxonomic scope" value="Eukaryota"/>
</dbReference>
<evidence type="ECO:0000313" key="1">
    <source>
        <dbReference type="EMBL" id="EFH60017.1"/>
    </source>
</evidence>